<keyword evidence="1" id="KW-1133">Transmembrane helix</keyword>
<dbReference type="SUPFAM" id="SSF53448">
    <property type="entry name" value="Nucleotide-diphospho-sugar transferases"/>
    <property type="match status" value="1"/>
</dbReference>
<feature type="domain" description="Glycosyltransferase 2-like" evidence="2">
    <location>
        <begin position="6"/>
        <end position="176"/>
    </location>
</feature>
<comment type="caution">
    <text evidence="3">The sequence shown here is derived from an EMBL/GenBank/DDBJ whole genome shotgun (WGS) entry which is preliminary data.</text>
</comment>
<sequence>MELGVSVVICTYNGARLLPKTLMHLARQQVHENIKWEVLVIDNASTDNTQVVICDVWADGKSAVPLTVLYQPTPGLSHARHMALENARFEFVLFCDDDNWLAPHYVNTAYNLMARYPHIGMLGGRGELVFESKAPLWARGHGMFANGPQAKASGQVPNNVVYGAGCVLRKSAYDKLLKANFRPLLLDRQGICLTAGGDYELCYNMALAGYSIWYEDRLRFKHFMPNGRLSWAYTLRLIKEGARSFESIVPYRIFLNKGARSKSDFYVYLLLILASYAVKWLGAALFFLYRFQQKEERGFYYLKAASAKAKLTATLRHQTLYANFLKISGFAARVKKTSGRRKKKATPQVRQSSYPEAYFPL</sequence>
<dbReference type="InterPro" id="IPR029044">
    <property type="entry name" value="Nucleotide-diphossugar_trans"/>
</dbReference>
<keyword evidence="4" id="KW-1185">Reference proteome</keyword>
<evidence type="ECO:0000256" key="1">
    <source>
        <dbReference type="SAM" id="Phobius"/>
    </source>
</evidence>
<protein>
    <recommendedName>
        <fullName evidence="2">Glycosyltransferase 2-like domain-containing protein</fullName>
    </recommendedName>
</protein>
<dbReference type="PANTHER" id="PTHR43685">
    <property type="entry name" value="GLYCOSYLTRANSFERASE"/>
    <property type="match status" value="1"/>
</dbReference>
<reference evidence="4" key="1">
    <citation type="journal article" date="2019" name="Int. J. Syst. Evol. Microbiol.">
        <title>The Global Catalogue of Microorganisms (GCM) 10K type strain sequencing project: providing services to taxonomists for standard genome sequencing and annotation.</title>
        <authorList>
            <consortium name="The Broad Institute Genomics Platform"/>
            <consortium name="The Broad Institute Genome Sequencing Center for Infectious Disease"/>
            <person name="Wu L."/>
            <person name="Ma J."/>
        </authorList>
    </citation>
    <scope>NUCLEOTIDE SEQUENCE [LARGE SCALE GENOMIC DNA]</scope>
    <source>
        <strain evidence="4">JCM 17917</strain>
    </source>
</reference>
<accession>A0ABP8FGL2</accession>
<dbReference type="CDD" id="cd00761">
    <property type="entry name" value="Glyco_tranf_GTA_type"/>
    <property type="match status" value="1"/>
</dbReference>
<keyword evidence="1" id="KW-0472">Membrane</keyword>
<organism evidence="3 4">
    <name type="scientific">Nibribacter koreensis</name>
    <dbReference type="NCBI Taxonomy" id="1084519"/>
    <lineage>
        <taxon>Bacteria</taxon>
        <taxon>Pseudomonadati</taxon>
        <taxon>Bacteroidota</taxon>
        <taxon>Cytophagia</taxon>
        <taxon>Cytophagales</taxon>
        <taxon>Hymenobacteraceae</taxon>
        <taxon>Nibribacter</taxon>
    </lineage>
</organism>
<name>A0ABP8FGL2_9BACT</name>
<proteinExistence type="predicted"/>
<evidence type="ECO:0000313" key="3">
    <source>
        <dbReference type="EMBL" id="GAA4303359.1"/>
    </source>
</evidence>
<gene>
    <name evidence="3" type="ORF">GCM10023183_15930</name>
</gene>
<feature type="transmembrane region" description="Helical" evidence="1">
    <location>
        <begin position="265"/>
        <end position="289"/>
    </location>
</feature>
<evidence type="ECO:0000313" key="4">
    <source>
        <dbReference type="Proteomes" id="UP001501844"/>
    </source>
</evidence>
<keyword evidence="1" id="KW-0812">Transmembrane</keyword>
<dbReference type="Gene3D" id="3.90.550.10">
    <property type="entry name" value="Spore Coat Polysaccharide Biosynthesis Protein SpsA, Chain A"/>
    <property type="match status" value="1"/>
</dbReference>
<dbReference type="InterPro" id="IPR001173">
    <property type="entry name" value="Glyco_trans_2-like"/>
</dbReference>
<dbReference type="InterPro" id="IPR050834">
    <property type="entry name" value="Glycosyltransf_2"/>
</dbReference>
<dbReference type="Pfam" id="PF00535">
    <property type="entry name" value="Glycos_transf_2"/>
    <property type="match status" value="1"/>
</dbReference>
<dbReference type="PANTHER" id="PTHR43685:SF2">
    <property type="entry name" value="GLYCOSYLTRANSFERASE 2-LIKE DOMAIN-CONTAINING PROTEIN"/>
    <property type="match status" value="1"/>
</dbReference>
<dbReference type="EMBL" id="BAABGX010000002">
    <property type="protein sequence ID" value="GAA4303359.1"/>
    <property type="molecule type" value="Genomic_DNA"/>
</dbReference>
<dbReference type="RefSeq" id="WP_345164439.1">
    <property type="nucleotide sequence ID" value="NZ_BAABGX010000002.1"/>
</dbReference>
<dbReference type="Proteomes" id="UP001501844">
    <property type="component" value="Unassembled WGS sequence"/>
</dbReference>
<evidence type="ECO:0000259" key="2">
    <source>
        <dbReference type="Pfam" id="PF00535"/>
    </source>
</evidence>